<dbReference type="EMBL" id="SITJ01000074">
    <property type="protein sequence ID" value="TBL67015.1"/>
    <property type="molecule type" value="Genomic_DNA"/>
</dbReference>
<protein>
    <submittedName>
        <fullName evidence="1">Uncharacterized protein</fullName>
    </submittedName>
</protein>
<sequence>MKASSIIFLLIIYINPTLSNAKIIDFCKTVEFDTGAFDYSAIKRASSKEDCRDNPIPIIYNNIKDVFYLSSDASPSGGVSYLTWDDSTKKYSYDKSDLDGVIRGLVSKNVNFKYLKNLSYKVTINVEPKKNGNLVIGDVVFFDSANKPISIMRTLFFYSQDNYAASYYSDPVKYSEHKKIDFFNKLTSLFRSMVVNW</sequence>
<comment type="caution">
    <text evidence="1">The sequence shown here is derived from an EMBL/GenBank/DDBJ whole genome shotgun (WGS) entry which is preliminary data.</text>
</comment>
<name>A0ABD7Q6J6_HAFAL</name>
<proteinExistence type="predicted"/>
<evidence type="ECO:0000313" key="1">
    <source>
        <dbReference type="EMBL" id="TBL67015.1"/>
    </source>
</evidence>
<reference evidence="1 2" key="1">
    <citation type="submission" date="2019-02" db="EMBL/GenBank/DDBJ databases">
        <title>Comparative genomic analysis of the Hafnia genus genomes.</title>
        <authorList>
            <person name="Zhiqiu Y."/>
            <person name="Chao Y."/>
            <person name="Yuhui D."/>
            <person name="Di H."/>
            <person name="Bin L."/>
        </authorList>
    </citation>
    <scope>NUCLEOTIDE SEQUENCE [LARGE SCALE GENOMIC DNA]</scope>
    <source>
        <strain evidence="1 2">PCM_1210</strain>
    </source>
</reference>
<evidence type="ECO:0000313" key="2">
    <source>
        <dbReference type="Proteomes" id="UP000291600"/>
    </source>
</evidence>
<dbReference type="Proteomes" id="UP000291600">
    <property type="component" value="Unassembled WGS sequence"/>
</dbReference>
<gene>
    <name evidence="1" type="ORF">EYY96_13255</name>
</gene>
<accession>A0ABD7Q6J6</accession>
<dbReference type="AlphaFoldDB" id="A0ABD7Q6J6"/>
<dbReference type="RefSeq" id="WP_130971081.1">
    <property type="nucleotide sequence ID" value="NZ_SITJ01000074.1"/>
</dbReference>
<organism evidence="1 2">
    <name type="scientific">Hafnia alvei</name>
    <dbReference type="NCBI Taxonomy" id="569"/>
    <lineage>
        <taxon>Bacteria</taxon>
        <taxon>Pseudomonadati</taxon>
        <taxon>Pseudomonadota</taxon>
        <taxon>Gammaproteobacteria</taxon>
        <taxon>Enterobacterales</taxon>
        <taxon>Hafniaceae</taxon>
        <taxon>Hafnia</taxon>
    </lineage>
</organism>